<dbReference type="InterPro" id="IPR014182">
    <property type="entry name" value="ADH_Zn_typ-1"/>
</dbReference>
<keyword evidence="4" id="KW-0521">NADP</keyword>
<evidence type="ECO:0000313" key="8">
    <source>
        <dbReference type="EMBL" id="SFU79912.1"/>
    </source>
</evidence>
<dbReference type="InterPro" id="IPR013154">
    <property type="entry name" value="ADH-like_N"/>
</dbReference>
<evidence type="ECO:0000256" key="2">
    <source>
        <dbReference type="ARBA" id="ARBA00011881"/>
    </source>
</evidence>
<dbReference type="STRING" id="1035707.SAMN05216552_101039"/>
<dbReference type="EMBL" id="FPBO01000010">
    <property type="protein sequence ID" value="SFU79912.1"/>
    <property type="molecule type" value="Genomic_DNA"/>
</dbReference>
<keyword evidence="3" id="KW-0963">Cytoplasm</keyword>
<reference evidence="9" key="1">
    <citation type="submission" date="2016-10" db="EMBL/GenBank/DDBJ databases">
        <authorList>
            <person name="Varghese N."/>
            <person name="Submissions S."/>
        </authorList>
    </citation>
    <scope>NUCLEOTIDE SEQUENCE [LARGE SCALE GENOMIC DNA]</scope>
    <source>
        <strain evidence="9">CGMCC 1.11014</strain>
    </source>
</reference>
<keyword evidence="5" id="KW-0694">RNA-binding</keyword>
<evidence type="ECO:0000256" key="4">
    <source>
        <dbReference type="ARBA" id="ARBA00022857"/>
    </source>
</evidence>
<accession>A0A1I7J443</accession>
<dbReference type="GO" id="GO:0005737">
    <property type="term" value="C:cytoplasm"/>
    <property type="evidence" value="ECO:0007669"/>
    <property type="project" value="UniProtKB-SubCell"/>
</dbReference>
<dbReference type="PANTHER" id="PTHR44154:SF1">
    <property type="entry name" value="QUINONE OXIDOREDUCTASE"/>
    <property type="match status" value="1"/>
</dbReference>
<dbReference type="PANTHER" id="PTHR44154">
    <property type="entry name" value="QUINONE OXIDOREDUCTASE"/>
    <property type="match status" value="1"/>
</dbReference>
<dbReference type="RefSeq" id="WP_093555887.1">
    <property type="nucleotide sequence ID" value="NZ_FPBO01000010.1"/>
</dbReference>
<dbReference type="Pfam" id="PF13602">
    <property type="entry name" value="ADH_zinc_N_2"/>
    <property type="match status" value="1"/>
</dbReference>
<proteinExistence type="inferred from homology"/>
<dbReference type="PROSITE" id="PS01162">
    <property type="entry name" value="QOR_ZETA_CRYSTAL"/>
    <property type="match status" value="1"/>
</dbReference>
<sequence>MKAVAYRASHPITHDDALIDVELPAPQASGRDLLVEVRAVSVNPVDTKIRRNVAPAEGELKVIGWDAAGVVKAVGPDVTLFKPGDEVWYAGSLTRAGTNSELHLVDERIAGHKPRTLDFGQAAALPLTAITAWELLFDRLEVARAPDARGQSLLVIGAAGGVGSILVQLARQLTGLTVIATASRPDTAAWVEGLGAHHVIDHGQPLDREIKRLGLPLVNYVAALNQTDAHFAAIAELIAPQGKLALIDDPAALDVRLLKRKSVSLHWEFMFTRSMFETADMAKQHALLNDVAQLVDSGVLKTTLGERYGTINAANLKRAHALIESNRAKGKIVLEGF</sequence>
<name>A0A1I7J443_9BURK</name>
<dbReference type="InterPro" id="IPR020843">
    <property type="entry name" value="ER"/>
</dbReference>
<comment type="subcellular location">
    <subcellularLocation>
        <location evidence="1">Cytoplasm</location>
    </subcellularLocation>
</comment>
<keyword evidence="9" id="KW-1185">Reference proteome</keyword>
<dbReference type="GO" id="GO:0008270">
    <property type="term" value="F:zinc ion binding"/>
    <property type="evidence" value="ECO:0007669"/>
    <property type="project" value="InterPro"/>
</dbReference>
<evidence type="ECO:0000256" key="1">
    <source>
        <dbReference type="ARBA" id="ARBA00004496"/>
    </source>
</evidence>
<dbReference type="NCBIfam" id="TIGR02817">
    <property type="entry name" value="adh_fam_1"/>
    <property type="match status" value="1"/>
</dbReference>
<evidence type="ECO:0000256" key="3">
    <source>
        <dbReference type="ARBA" id="ARBA00022490"/>
    </source>
</evidence>
<evidence type="ECO:0000256" key="6">
    <source>
        <dbReference type="RuleBase" id="RU364000"/>
    </source>
</evidence>
<dbReference type="SUPFAM" id="SSF50129">
    <property type="entry name" value="GroES-like"/>
    <property type="match status" value="1"/>
</dbReference>
<dbReference type="GO" id="GO:0016491">
    <property type="term" value="F:oxidoreductase activity"/>
    <property type="evidence" value="ECO:0007669"/>
    <property type="project" value="UniProtKB-KW"/>
</dbReference>
<dbReference type="GO" id="GO:0003723">
    <property type="term" value="F:RNA binding"/>
    <property type="evidence" value="ECO:0007669"/>
    <property type="project" value="UniProtKB-KW"/>
</dbReference>
<feature type="domain" description="Enoyl reductase (ER)" evidence="7">
    <location>
        <begin position="15"/>
        <end position="334"/>
    </location>
</feature>
<evidence type="ECO:0000256" key="5">
    <source>
        <dbReference type="ARBA" id="ARBA00022884"/>
    </source>
</evidence>
<dbReference type="OrthoDB" id="9785812at2"/>
<dbReference type="InterPro" id="IPR002364">
    <property type="entry name" value="Quin_OxRdtase/zeta-crystal_CS"/>
</dbReference>
<comment type="similarity">
    <text evidence="6">Belongs to the zinc-containing alcohol dehydrogenase family. Quinone oxidoreductase subfamily.</text>
</comment>
<dbReference type="InterPro" id="IPR011032">
    <property type="entry name" value="GroES-like_sf"/>
</dbReference>
<dbReference type="CDD" id="cd08252">
    <property type="entry name" value="AL_MDR"/>
    <property type="match status" value="1"/>
</dbReference>
<gene>
    <name evidence="8" type="ORF">SAMN05216552_101039</name>
</gene>
<dbReference type="Pfam" id="PF08240">
    <property type="entry name" value="ADH_N"/>
    <property type="match status" value="1"/>
</dbReference>
<dbReference type="InterPro" id="IPR051603">
    <property type="entry name" value="Zinc-ADH_QOR/CCCR"/>
</dbReference>
<keyword evidence="6" id="KW-0862">Zinc</keyword>
<comment type="subunit">
    <text evidence="2">Homotetramer.</text>
</comment>
<dbReference type="SUPFAM" id="SSF51735">
    <property type="entry name" value="NAD(P)-binding Rossmann-fold domains"/>
    <property type="match status" value="1"/>
</dbReference>
<dbReference type="InterPro" id="IPR036291">
    <property type="entry name" value="NAD(P)-bd_dom_sf"/>
</dbReference>
<dbReference type="AlphaFoldDB" id="A0A1I7J443"/>
<evidence type="ECO:0000259" key="7">
    <source>
        <dbReference type="SMART" id="SM00829"/>
    </source>
</evidence>
<organism evidence="8 9">
    <name type="scientific">Pseudoduganella namucuonensis</name>
    <dbReference type="NCBI Taxonomy" id="1035707"/>
    <lineage>
        <taxon>Bacteria</taxon>
        <taxon>Pseudomonadati</taxon>
        <taxon>Pseudomonadota</taxon>
        <taxon>Betaproteobacteria</taxon>
        <taxon>Burkholderiales</taxon>
        <taxon>Oxalobacteraceae</taxon>
        <taxon>Telluria group</taxon>
        <taxon>Pseudoduganella</taxon>
    </lineage>
</organism>
<dbReference type="Proteomes" id="UP000199391">
    <property type="component" value="Unassembled WGS sequence"/>
</dbReference>
<dbReference type="SMART" id="SM00829">
    <property type="entry name" value="PKS_ER"/>
    <property type="match status" value="1"/>
</dbReference>
<protein>
    <recommendedName>
        <fullName evidence="6">Zinc-type alcohol dehydrogenase-like protein</fullName>
    </recommendedName>
</protein>
<keyword evidence="6" id="KW-0479">Metal-binding</keyword>
<dbReference type="Gene3D" id="3.40.50.720">
    <property type="entry name" value="NAD(P)-binding Rossmann-like Domain"/>
    <property type="match status" value="1"/>
</dbReference>
<dbReference type="Gene3D" id="3.90.180.10">
    <property type="entry name" value="Medium-chain alcohol dehydrogenases, catalytic domain"/>
    <property type="match status" value="1"/>
</dbReference>
<keyword evidence="6" id="KW-0560">Oxidoreductase</keyword>
<evidence type="ECO:0000313" key="9">
    <source>
        <dbReference type="Proteomes" id="UP000199391"/>
    </source>
</evidence>